<gene>
    <name evidence="7" type="ORF">EDB92DRAFT_53666</name>
</gene>
<dbReference type="PANTHER" id="PTHR13179:SF8">
    <property type="entry name" value="GATOR COMPLEX PROTEIN DEPDC5"/>
    <property type="match status" value="1"/>
</dbReference>
<feature type="domain" description="DEP" evidence="6">
    <location>
        <begin position="1193"/>
        <end position="1268"/>
    </location>
</feature>
<feature type="compositionally biased region" description="Basic and acidic residues" evidence="5">
    <location>
        <begin position="608"/>
        <end position="617"/>
    </location>
</feature>
<comment type="caution">
    <text evidence="7">The sequence shown here is derived from an EMBL/GenBank/DDBJ whole genome shotgun (WGS) entry which is preliminary data.</text>
</comment>
<comment type="similarity">
    <text evidence="2">Belongs to the IML1 family.</text>
</comment>
<dbReference type="Gene3D" id="1.10.10.10">
    <property type="entry name" value="Winged helix-like DNA-binding domain superfamily/Winged helix DNA-binding domain"/>
    <property type="match status" value="1"/>
</dbReference>
<evidence type="ECO:0000256" key="2">
    <source>
        <dbReference type="ARBA" id="ARBA00005643"/>
    </source>
</evidence>
<keyword evidence="8" id="KW-1185">Reference proteome</keyword>
<evidence type="ECO:0000259" key="6">
    <source>
        <dbReference type="PROSITE" id="PS50186"/>
    </source>
</evidence>
<dbReference type="CDD" id="cd04449">
    <property type="entry name" value="DEP_DEPDC5-like"/>
    <property type="match status" value="1"/>
</dbReference>
<dbReference type="GO" id="GO:0010508">
    <property type="term" value="P:positive regulation of autophagy"/>
    <property type="evidence" value="ECO:0007669"/>
    <property type="project" value="TreeGrafter"/>
</dbReference>
<feature type="region of interest" description="Disordered" evidence="5">
    <location>
        <begin position="592"/>
        <end position="623"/>
    </location>
</feature>
<dbReference type="Pfam" id="PF12257">
    <property type="entry name" value="IML1"/>
    <property type="match status" value="1"/>
</dbReference>
<evidence type="ECO:0000313" key="7">
    <source>
        <dbReference type="EMBL" id="KAH9001388.1"/>
    </source>
</evidence>
<evidence type="ECO:0000256" key="5">
    <source>
        <dbReference type="SAM" id="MobiDB-lite"/>
    </source>
</evidence>
<feature type="compositionally biased region" description="Low complexity" evidence="5">
    <location>
        <begin position="636"/>
        <end position="649"/>
    </location>
</feature>
<dbReference type="Pfam" id="PF19418">
    <property type="entry name" value="DEPDC5_CTD"/>
    <property type="match status" value="1"/>
</dbReference>
<feature type="region of interest" description="Disordered" evidence="5">
    <location>
        <begin position="950"/>
        <end position="978"/>
    </location>
</feature>
<dbReference type="InterPro" id="IPR036388">
    <property type="entry name" value="WH-like_DNA-bd_sf"/>
</dbReference>
<evidence type="ECO:0000256" key="4">
    <source>
        <dbReference type="ARBA" id="ARBA00021881"/>
    </source>
</evidence>
<accession>A0AAD4LRN0</accession>
<dbReference type="InterPro" id="IPR036390">
    <property type="entry name" value="WH_DNA-bd_sf"/>
</dbReference>
<protein>
    <recommendedName>
        <fullName evidence="3">Vacuolar membrane-associated protein IML1</fullName>
    </recommendedName>
    <alternativeName>
        <fullName evidence="4">Vacuolar membrane-associated protein iml1</fullName>
    </alternativeName>
</protein>
<comment type="subcellular location">
    <subcellularLocation>
        <location evidence="1">Vacuole membrane</location>
        <topology evidence="1">Peripheral membrane protein</topology>
    </subcellularLocation>
</comment>
<feature type="compositionally biased region" description="Polar residues" evidence="5">
    <location>
        <begin position="650"/>
        <end position="679"/>
    </location>
</feature>
<dbReference type="InterPro" id="IPR048255">
    <property type="entry name" value="IML1_N"/>
</dbReference>
<organism evidence="7 8">
    <name type="scientific">Lactarius akahatsu</name>
    <dbReference type="NCBI Taxonomy" id="416441"/>
    <lineage>
        <taxon>Eukaryota</taxon>
        <taxon>Fungi</taxon>
        <taxon>Dikarya</taxon>
        <taxon>Basidiomycota</taxon>
        <taxon>Agaricomycotina</taxon>
        <taxon>Agaricomycetes</taxon>
        <taxon>Russulales</taxon>
        <taxon>Russulaceae</taxon>
        <taxon>Lactarius</taxon>
    </lineage>
</organism>
<reference evidence="7" key="1">
    <citation type="submission" date="2022-01" db="EMBL/GenBank/DDBJ databases">
        <title>Comparative genomics reveals a dynamic genome evolution in the ectomycorrhizal milk-cap (Lactarius) mushrooms.</title>
        <authorList>
            <consortium name="DOE Joint Genome Institute"/>
            <person name="Lebreton A."/>
            <person name="Tang N."/>
            <person name="Kuo A."/>
            <person name="LaButti K."/>
            <person name="Drula E."/>
            <person name="Barry K."/>
            <person name="Clum A."/>
            <person name="Lipzen A."/>
            <person name="Mousain D."/>
            <person name="Ng V."/>
            <person name="Wang R."/>
            <person name="Wang X."/>
            <person name="Dai Y."/>
            <person name="Henrissat B."/>
            <person name="Grigoriev I.V."/>
            <person name="Guerin-Laguette A."/>
            <person name="Yu F."/>
            <person name="Martin F.M."/>
        </authorList>
    </citation>
    <scope>NUCLEOTIDE SEQUENCE</scope>
    <source>
        <strain evidence="7">QP</strain>
    </source>
</reference>
<dbReference type="SUPFAM" id="SSF46785">
    <property type="entry name" value="Winged helix' DNA-binding domain"/>
    <property type="match status" value="1"/>
</dbReference>
<dbReference type="PANTHER" id="PTHR13179">
    <property type="entry name" value="DEP DOMAIN CONTAINING PROTEIN 5"/>
    <property type="match status" value="1"/>
</dbReference>
<dbReference type="SMART" id="SM00049">
    <property type="entry name" value="DEP"/>
    <property type="match status" value="1"/>
</dbReference>
<sequence length="1562" mass="175377">MSISRPESHYGRRRSNTAQSAFKNHFSQQPLELGASKVLTAWVHGAGDSSSSVILNHAHLPGVAAGDLLSVTLPQLHDKSRFLFLAPTEDPSIRPQLQISLPKPVAEAFAIRNNTEVTVTKVDRAECQADYLELIFQDQYLGRNDMWRLSEQLSGHCVFLGQEVTFIGSVAAKVDAIYVGGQKVSSGLVTASTKAIHRSLSAKFTIFIQVCRELWEFSGDGERCNEKIVHSFLPELFTKWKEAGTNHTVTIVLISRVFYDRTEVDYAEGPLLQDEDGRWHKDFYKVITDLEVLYDWQSTLVSLKDSFWAFQRDILLAHHYHRTWTTAFGPTGAHGEVRLVGQLSFAHDGPLLEALNMALNPTETHYIDRSLSLTGSSTIVITPGTGYYRVSKQLLRLTSTRMLDQGFGIDLVSLAKPPLHRSPIFSFRGVEPELFRVEKLGRYGSRALDPLWGGDDGPTDCIGREKKTFWWEPFWIGISFWDKQMDLPLREDRFVARAKMHEIQMLGLLDHDVLSSIEVPYLPEQYASLLDHSRVGNFEAFVSAKRDAEKFDTDIFEFKDHEVRPLSSNRTSGVSIGGVTPMPSSIRIADKRAVAQHRTSHPPSNFHPIEESPRPSERVPLPVPKNEKGLLVASLSASSELSTSPSQASIRSNRSNRSDASTSSTQGNRSSQRGSTSLLRSKITPWLFNPFRSGPSQAVTSTVSVSGESTPIQGAHRPSTPLLPTTVAGTEKKSPAPQPHIISPLMAPADTWSSPRPMPIKGVTNSRRSKVLDDTAPMTHSPLAKYTQSPMNTPPRDESLFEKRRSIVHGSSAFPIASSSPSVLLTPSGPRIPISFSDLSLARRWLHMFPHPVFKHDIKWRSMVTPGCLPLTTEEFPSTSELETSYDVFSYDFVVEPPETRSFLVRPPALQSHNPDEVRRAWALVVMRGMIALRLAQGFQIVLRPANSPAYDPEPDPRALRRSKSYVSDEDITPRPSGAAEALRAQADPVYLSMSNEIHRIAYTGEAIQVRRYVRRMPPTHPLRYKCLVWPKLGAGYTELSLSFAYHGLENYGWNRLDMLVAGYEQQFNESLRYWRTRFVVIPTLEPPTYTGSIGGSVGDKLNEEEIRILGIEKLTEMFSRVRWQPSDERALAPAPSVRLLVTDVGPAAMVLDDHLMARLNEIHAAGPLRKKMKSERDIADMSLAAIAKAMREEDGIPIKEHRWQRHKYPDSFLGFEFVNWLVREFRDVSTRDQATEWGAKLQEQGLLEHSTGRHGFFDGHYFYRLKGEYAIASTPKGGWFRSKPLAQTADDAPRSGHYPSSLPRTVVKKPKKRIILSQSMVIDMDPNKKSDQAETVILHHDLIHNPATIFHFELHWIGTAARCIEDMLRVWTRTIERYGLTLVEAYVSPISDIADRNPFQSCFPVRLAVQPPIVMDIEKRVPEHRQGEAAHYFEYSLLRRFGFVLDIEATNSYPAHVDAVYSYRRAPFAYSQFVHRSGVAFVQVLGGTQGFLFLTNRLMGSGRIGANPVGVGKAPRPAAGAEELRIRLQAFCGDKEALVKFYDEELAQLVQVPDEPPLLSI</sequence>
<dbReference type="InterPro" id="IPR045838">
    <property type="entry name" value="DEPDC5_CTD"/>
</dbReference>
<proteinExistence type="inferred from homology"/>
<dbReference type="EMBL" id="JAKELL010000001">
    <property type="protein sequence ID" value="KAH9001388.1"/>
    <property type="molecule type" value="Genomic_DNA"/>
</dbReference>
<dbReference type="Pfam" id="PF00610">
    <property type="entry name" value="DEP"/>
    <property type="match status" value="1"/>
</dbReference>
<feature type="compositionally biased region" description="Low complexity" evidence="5">
    <location>
        <begin position="699"/>
        <end position="710"/>
    </location>
</feature>
<evidence type="ECO:0000313" key="8">
    <source>
        <dbReference type="Proteomes" id="UP001201163"/>
    </source>
</evidence>
<dbReference type="InterPro" id="IPR000591">
    <property type="entry name" value="DEP_dom"/>
</dbReference>
<name>A0AAD4LRN0_9AGAM</name>
<dbReference type="GO" id="GO:0005774">
    <property type="term" value="C:vacuolar membrane"/>
    <property type="evidence" value="ECO:0007669"/>
    <property type="project" value="UniProtKB-SubCell"/>
</dbReference>
<dbReference type="GO" id="GO:0035556">
    <property type="term" value="P:intracellular signal transduction"/>
    <property type="evidence" value="ECO:0007669"/>
    <property type="project" value="InterPro"/>
</dbReference>
<dbReference type="GO" id="GO:0005096">
    <property type="term" value="F:GTPase activator activity"/>
    <property type="evidence" value="ECO:0007669"/>
    <property type="project" value="InterPro"/>
</dbReference>
<evidence type="ECO:0000256" key="1">
    <source>
        <dbReference type="ARBA" id="ARBA00004148"/>
    </source>
</evidence>
<dbReference type="GO" id="GO:1904262">
    <property type="term" value="P:negative regulation of TORC1 signaling"/>
    <property type="evidence" value="ECO:0007669"/>
    <property type="project" value="TreeGrafter"/>
</dbReference>
<dbReference type="PROSITE" id="PS50186">
    <property type="entry name" value="DEP"/>
    <property type="match status" value="1"/>
</dbReference>
<dbReference type="InterPro" id="IPR027244">
    <property type="entry name" value="IML1"/>
</dbReference>
<dbReference type="GO" id="GO:1990130">
    <property type="term" value="C:GATOR1 complex"/>
    <property type="evidence" value="ECO:0007669"/>
    <property type="project" value="TreeGrafter"/>
</dbReference>
<dbReference type="Proteomes" id="UP001201163">
    <property type="component" value="Unassembled WGS sequence"/>
</dbReference>
<evidence type="ECO:0000256" key="3">
    <source>
        <dbReference type="ARBA" id="ARBA00018529"/>
    </source>
</evidence>
<feature type="region of interest" description="Disordered" evidence="5">
    <location>
        <begin position="636"/>
        <end position="756"/>
    </location>
</feature>